<evidence type="ECO:0000259" key="1">
    <source>
        <dbReference type="Pfam" id="PF04230"/>
    </source>
</evidence>
<sequence>MPANILITGITSCESRGVEALARSLATSLTAAPDTTVTVLTQTPDLDSEALAGSGADCTADPFVVSRSWATMRPVETEQHRRERASRLVKQADLVLATGGDLHTSDYGVSTSYLAVLDRAQKLGIPTAMVGQSVGFTDPAEQAAFTATAQRLDLLTVRESTTLAYLTGPLALPEDRVVLAADPAFLLQPSSPDRTAQLLSAAGLDAAQEYVCLAPSRGVTRYSPISDAQHLDALTRLADTLWRVRCRPLVLVPHCHDSREHNDDRLLARQIATRLPNVPVHVLDADGTGAGDYKAVLGGAELVVSERLHASIGALSSGTPAVALGHSPKFHGVLADTYGPDVPPGDVHRDIAAFTADPGAAEHLAHLDTEKLRDHLATRLPTQAALAAADIARVRALLNS</sequence>
<dbReference type="InterPro" id="IPR007345">
    <property type="entry name" value="Polysacch_pyruvyl_Trfase"/>
</dbReference>
<dbReference type="Proteomes" id="UP000267408">
    <property type="component" value="Unassembled WGS sequence"/>
</dbReference>
<keyword evidence="2" id="KW-0808">Transferase</keyword>
<evidence type="ECO:0000313" key="3">
    <source>
        <dbReference type="Proteomes" id="UP000267408"/>
    </source>
</evidence>
<name>A0A8G1UIQ3_9ACTN</name>
<accession>A0A8G1UIQ3</accession>
<gene>
    <name evidence="2" type="ORF">EDD39_2930</name>
</gene>
<dbReference type="PANTHER" id="PTHR36836">
    <property type="entry name" value="COLANIC ACID BIOSYNTHESIS PROTEIN WCAK"/>
    <property type="match status" value="1"/>
</dbReference>
<proteinExistence type="predicted"/>
<feature type="domain" description="Polysaccharide pyruvyl transferase" evidence="1">
    <location>
        <begin position="77"/>
        <end position="327"/>
    </location>
</feature>
<dbReference type="EMBL" id="RJVJ01000001">
    <property type="protein sequence ID" value="ROR44723.1"/>
    <property type="molecule type" value="Genomic_DNA"/>
</dbReference>
<evidence type="ECO:0000313" key="2">
    <source>
        <dbReference type="EMBL" id="ROR44723.1"/>
    </source>
</evidence>
<dbReference type="Pfam" id="PF04230">
    <property type="entry name" value="PS_pyruv_trans"/>
    <property type="match status" value="1"/>
</dbReference>
<comment type="caution">
    <text evidence="2">The sequence shown here is derived from an EMBL/GenBank/DDBJ whole genome shotgun (WGS) entry which is preliminary data.</text>
</comment>
<protein>
    <submittedName>
        <fullName evidence="2">Polysaccharide pyruvyl transferase WcaK-like protein</fullName>
    </submittedName>
</protein>
<reference evidence="2 3" key="1">
    <citation type="submission" date="2018-11" db="EMBL/GenBank/DDBJ databases">
        <title>Sequencing the genomes of 1000 actinobacteria strains.</title>
        <authorList>
            <person name="Klenk H.-P."/>
        </authorList>
    </citation>
    <scope>NUCLEOTIDE SEQUENCE [LARGE SCALE GENOMIC DNA]</scope>
    <source>
        <strain evidence="2 3">DSM 44780</strain>
    </source>
</reference>
<dbReference type="GO" id="GO:0016740">
    <property type="term" value="F:transferase activity"/>
    <property type="evidence" value="ECO:0007669"/>
    <property type="project" value="UniProtKB-KW"/>
</dbReference>
<dbReference type="RefSeq" id="WP_123556196.1">
    <property type="nucleotide sequence ID" value="NZ_RJVJ01000001.1"/>
</dbReference>
<dbReference type="OrthoDB" id="9771846at2"/>
<dbReference type="AlphaFoldDB" id="A0A8G1UIQ3"/>
<organism evidence="2 3">
    <name type="scientific">Kitasatospora cineracea</name>
    <dbReference type="NCBI Taxonomy" id="88074"/>
    <lineage>
        <taxon>Bacteria</taxon>
        <taxon>Bacillati</taxon>
        <taxon>Actinomycetota</taxon>
        <taxon>Actinomycetes</taxon>
        <taxon>Kitasatosporales</taxon>
        <taxon>Streptomycetaceae</taxon>
        <taxon>Kitasatospora</taxon>
    </lineage>
</organism>
<dbReference type="PANTHER" id="PTHR36836:SF1">
    <property type="entry name" value="COLANIC ACID BIOSYNTHESIS PROTEIN WCAK"/>
    <property type="match status" value="1"/>
</dbReference>